<evidence type="ECO:0000256" key="3">
    <source>
        <dbReference type="ARBA" id="ARBA00004406"/>
    </source>
</evidence>
<dbReference type="GO" id="GO:0004497">
    <property type="term" value="F:monooxygenase activity"/>
    <property type="evidence" value="ECO:0007669"/>
    <property type="project" value="UniProtKB-KW"/>
</dbReference>
<evidence type="ECO:0000256" key="1">
    <source>
        <dbReference type="ARBA" id="ARBA00001971"/>
    </source>
</evidence>
<dbReference type="FunFam" id="1.10.630.10:FF:000042">
    <property type="entry name" value="Cytochrome P450"/>
    <property type="match status" value="1"/>
</dbReference>
<evidence type="ECO:0000256" key="8">
    <source>
        <dbReference type="ARBA" id="ARBA00022848"/>
    </source>
</evidence>
<reference evidence="16" key="1">
    <citation type="journal article" date="2021" name="Mol. Ecol. Resour.">
        <title>Apolygus lucorum genome provides insights into omnivorousness and mesophyll feeding.</title>
        <authorList>
            <person name="Liu Y."/>
            <person name="Liu H."/>
            <person name="Wang H."/>
            <person name="Huang T."/>
            <person name="Liu B."/>
            <person name="Yang B."/>
            <person name="Yin L."/>
            <person name="Li B."/>
            <person name="Zhang Y."/>
            <person name="Zhang S."/>
            <person name="Jiang F."/>
            <person name="Zhang X."/>
            <person name="Ren Y."/>
            <person name="Wang B."/>
            <person name="Wang S."/>
            <person name="Lu Y."/>
            <person name="Wu K."/>
            <person name="Fan W."/>
            <person name="Wang G."/>
        </authorList>
    </citation>
    <scope>NUCLEOTIDE SEQUENCE</scope>
    <source>
        <strain evidence="16">12Hb</strain>
    </source>
</reference>
<keyword evidence="17" id="KW-1185">Reference proteome</keyword>
<dbReference type="AlphaFoldDB" id="A0A8S9XJT5"/>
<proteinExistence type="inferred from homology"/>
<dbReference type="PANTHER" id="PTHR24292">
    <property type="entry name" value="CYTOCHROME P450"/>
    <property type="match status" value="1"/>
</dbReference>
<evidence type="ECO:0000256" key="15">
    <source>
        <dbReference type="SAM" id="Phobius"/>
    </source>
</evidence>
<dbReference type="GO" id="GO:0020037">
    <property type="term" value="F:heme binding"/>
    <property type="evidence" value="ECO:0007669"/>
    <property type="project" value="InterPro"/>
</dbReference>
<dbReference type="PROSITE" id="PS00086">
    <property type="entry name" value="CYTOCHROME_P450"/>
    <property type="match status" value="1"/>
</dbReference>
<dbReference type="CDD" id="cd11056">
    <property type="entry name" value="CYP6-like"/>
    <property type="match status" value="1"/>
</dbReference>
<dbReference type="SUPFAM" id="SSF48264">
    <property type="entry name" value="Cytochrome P450"/>
    <property type="match status" value="1"/>
</dbReference>
<evidence type="ECO:0008006" key="18">
    <source>
        <dbReference type="Google" id="ProtNLM"/>
    </source>
</evidence>
<dbReference type="EMBL" id="WIXP02000006">
    <property type="protein sequence ID" value="KAF6208849.1"/>
    <property type="molecule type" value="Genomic_DNA"/>
</dbReference>
<feature type="transmembrane region" description="Helical" evidence="15">
    <location>
        <begin position="6"/>
        <end position="22"/>
    </location>
</feature>
<dbReference type="PRINTS" id="PR00385">
    <property type="entry name" value="P450"/>
</dbReference>
<keyword evidence="5 13" id="KW-0349">Heme</keyword>
<evidence type="ECO:0000256" key="5">
    <source>
        <dbReference type="ARBA" id="ARBA00022617"/>
    </source>
</evidence>
<keyword evidence="11 14" id="KW-0503">Monooxygenase</keyword>
<dbReference type="InterPro" id="IPR002401">
    <property type="entry name" value="Cyt_P450_E_grp-I"/>
</dbReference>
<accession>A0A8S9XJT5</accession>
<dbReference type="Pfam" id="PF00067">
    <property type="entry name" value="p450"/>
    <property type="match status" value="1"/>
</dbReference>
<feature type="binding site" description="axial binding residue" evidence="13">
    <location>
        <position position="452"/>
    </location>
    <ligand>
        <name>heme</name>
        <dbReference type="ChEBI" id="CHEBI:30413"/>
    </ligand>
    <ligandPart>
        <name>Fe</name>
        <dbReference type="ChEBI" id="CHEBI:18248"/>
    </ligandPart>
</feature>
<evidence type="ECO:0000313" key="17">
    <source>
        <dbReference type="Proteomes" id="UP000466442"/>
    </source>
</evidence>
<dbReference type="GO" id="GO:0005789">
    <property type="term" value="C:endoplasmic reticulum membrane"/>
    <property type="evidence" value="ECO:0007669"/>
    <property type="project" value="UniProtKB-SubCell"/>
</dbReference>
<comment type="cofactor">
    <cofactor evidence="1 13">
        <name>heme</name>
        <dbReference type="ChEBI" id="CHEBI:30413"/>
    </cofactor>
</comment>
<evidence type="ECO:0000256" key="10">
    <source>
        <dbReference type="ARBA" id="ARBA00023004"/>
    </source>
</evidence>
<gene>
    <name evidence="16" type="ORF">GE061_014591</name>
</gene>
<dbReference type="PANTHER" id="PTHR24292:SF54">
    <property type="entry name" value="CYP9F3-RELATED"/>
    <property type="match status" value="1"/>
</dbReference>
<evidence type="ECO:0000256" key="13">
    <source>
        <dbReference type="PIRSR" id="PIRSR602401-1"/>
    </source>
</evidence>
<evidence type="ECO:0000256" key="2">
    <source>
        <dbReference type="ARBA" id="ARBA00004174"/>
    </source>
</evidence>
<protein>
    <recommendedName>
        <fullName evidence="18">Cytochrome P450</fullName>
    </recommendedName>
</protein>
<dbReference type="InterPro" id="IPR017972">
    <property type="entry name" value="Cyt_P450_CS"/>
</dbReference>
<evidence type="ECO:0000256" key="14">
    <source>
        <dbReference type="RuleBase" id="RU000461"/>
    </source>
</evidence>
<keyword evidence="15" id="KW-0812">Transmembrane</keyword>
<evidence type="ECO:0000256" key="9">
    <source>
        <dbReference type="ARBA" id="ARBA00023002"/>
    </source>
</evidence>
<name>A0A8S9XJT5_APOLU</name>
<dbReference type="InterPro" id="IPR036396">
    <property type="entry name" value="Cyt_P450_sf"/>
</dbReference>
<comment type="subcellular location">
    <subcellularLocation>
        <location evidence="3">Endoplasmic reticulum membrane</location>
        <topology evidence="3">Peripheral membrane protein</topology>
    </subcellularLocation>
    <subcellularLocation>
        <location evidence="2">Microsome membrane</location>
        <topology evidence="2">Peripheral membrane protein</topology>
    </subcellularLocation>
</comment>
<dbReference type="InterPro" id="IPR050476">
    <property type="entry name" value="Insect_CytP450_Detox"/>
</dbReference>
<comment type="caution">
    <text evidence="16">The sequence shown here is derived from an EMBL/GenBank/DDBJ whole genome shotgun (WGS) entry which is preliminary data.</text>
</comment>
<evidence type="ECO:0000256" key="12">
    <source>
        <dbReference type="ARBA" id="ARBA00023136"/>
    </source>
</evidence>
<dbReference type="GO" id="GO:0005506">
    <property type="term" value="F:iron ion binding"/>
    <property type="evidence" value="ECO:0007669"/>
    <property type="project" value="InterPro"/>
</dbReference>
<dbReference type="Proteomes" id="UP000466442">
    <property type="component" value="Unassembled WGS sequence"/>
</dbReference>
<evidence type="ECO:0000256" key="7">
    <source>
        <dbReference type="ARBA" id="ARBA00022824"/>
    </source>
</evidence>
<evidence type="ECO:0000313" key="16">
    <source>
        <dbReference type="EMBL" id="KAF6208849.1"/>
    </source>
</evidence>
<keyword evidence="15" id="KW-1133">Transmembrane helix</keyword>
<dbReference type="OrthoDB" id="2789670at2759"/>
<keyword evidence="8" id="KW-0492">Microsome</keyword>
<organism evidence="16 17">
    <name type="scientific">Apolygus lucorum</name>
    <name type="common">Small green plant bug</name>
    <name type="synonym">Lygocoris lucorum</name>
    <dbReference type="NCBI Taxonomy" id="248454"/>
    <lineage>
        <taxon>Eukaryota</taxon>
        <taxon>Metazoa</taxon>
        <taxon>Ecdysozoa</taxon>
        <taxon>Arthropoda</taxon>
        <taxon>Hexapoda</taxon>
        <taxon>Insecta</taxon>
        <taxon>Pterygota</taxon>
        <taxon>Neoptera</taxon>
        <taxon>Paraneoptera</taxon>
        <taxon>Hemiptera</taxon>
        <taxon>Heteroptera</taxon>
        <taxon>Panheteroptera</taxon>
        <taxon>Cimicomorpha</taxon>
        <taxon>Miridae</taxon>
        <taxon>Mirini</taxon>
        <taxon>Apolygus</taxon>
    </lineage>
</organism>
<keyword evidence="10 13" id="KW-0408">Iron</keyword>
<evidence type="ECO:0000256" key="6">
    <source>
        <dbReference type="ARBA" id="ARBA00022723"/>
    </source>
</evidence>
<keyword evidence="12 15" id="KW-0472">Membrane</keyword>
<dbReference type="PRINTS" id="PR00463">
    <property type="entry name" value="EP450I"/>
</dbReference>
<evidence type="ECO:0000256" key="11">
    <source>
        <dbReference type="ARBA" id="ARBA00023033"/>
    </source>
</evidence>
<keyword evidence="6 13" id="KW-0479">Metal-binding</keyword>
<sequence>MESNALSYVVQTILLTVTLLLFRKLVKLNFWKQFDIPFVEAPLPVIGDPLLFLKTPHIASLRLYKQFPTERFYGRYNLRKPTLVVRDPALVESVTIKDFSHMNNRNIGLDPDNNKLSKHLVNYRDEKWRALRNKLTPTFSSGKLKGMQPQLIKCAESLVKFLSNLKQGEVIDMKEISGRFAVDVVSSCAFGLDLDIINHPEENKFYEVGIKVFQPSYFLKYFTLLQQYLAPLFKKLRVRAVDKKLEEFFIDAIDKTVKYREENKVNRQDFLQLLYDLKKKDDELLKKGEPKPLDDGVFDHTTLVSNAFIFLGAGYETTATTLGFLFYELAKQPSLQDKIYREVMTVLGKHGGNLTFDAVGELNYLDQVVAETLRMYPPLAVMDRQIDKDYQIPGTNIVLPAGVLVFIPVYGLQHDPQYFPEPDKFIPERFDPALNSVVKGSYVPFGSGPRMCIAARFATLEIKICVAMVMKHFKVATTPRTEIPIEFEHRTFVVTQKNGVWLSVEKRNE</sequence>
<comment type="similarity">
    <text evidence="4 14">Belongs to the cytochrome P450 family.</text>
</comment>
<keyword evidence="9 14" id="KW-0560">Oxidoreductase</keyword>
<dbReference type="InterPro" id="IPR001128">
    <property type="entry name" value="Cyt_P450"/>
</dbReference>
<dbReference type="Gene3D" id="1.10.630.10">
    <property type="entry name" value="Cytochrome P450"/>
    <property type="match status" value="1"/>
</dbReference>
<keyword evidence="7" id="KW-0256">Endoplasmic reticulum</keyword>
<evidence type="ECO:0000256" key="4">
    <source>
        <dbReference type="ARBA" id="ARBA00010617"/>
    </source>
</evidence>
<dbReference type="GO" id="GO:0016705">
    <property type="term" value="F:oxidoreductase activity, acting on paired donors, with incorporation or reduction of molecular oxygen"/>
    <property type="evidence" value="ECO:0007669"/>
    <property type="project" value="InterPro"/>
</dbReference>